<evidence type="ECO:0000256" key="2">
    <source>
        <dbReference type="ARBA" id="ARBA00022840"/>
    </source>
</evidence>
<dbReference type="STRING" id="93625.A0A409XQV6"/>
<dbReference type="Gene3D" id="1.10.560.10">
    <property type="entry name" value="GroEL-like equatorial domain"/>
    <property type="match status" value="1"/>
</dbReference>
<evidence type="ECO:0000313" key="4">
    <source>
        <dbReference type="EMBL" id="PPQ93203.1"/>
    </source>
</evidence>
<proteinExistence type="predicted"/>
<organism evidence="4 5">
    <name type="scientific">Psilocybe cyanescens</name>
    <dbReference type="NCBI Taxonomy" id="93625"/>
    <lineage>
        <taxon>Eukaryota</taxon>
        <taxon>Fungi</taxon>
        <taxon>Dikarya</taxon>
        <taxon>Basidiomycota</taxon>
        <taxon>Agaricomycotina</taxon>
        <taxon>Agaricomycetes</taxon>
        <taxon>Agaricomycetidae</taxon>
        <taxon>Agaricales</taxon>
        <taxon>Agaricineae</taxon>
        <taxon>Strophariaceae</taxon>
        <taxon>Psilocybe</taxon>
    </lineage>
</organism>
<protein>
    <submittedName>
        <fullName evidence="4">Uncharacterized protein</fullName>
    </submittedName>
</protein>
<gene>
    <name evidence="4" type="ORF">CVT25_007862</name>
</gene>
<keyword evidence="1" id="KW-0547">Nucleotide-binding</keyword>
<keyword evidence="5" id="KW-1185">Reference proteome</keyword>
<dbReference type="PANTHER" id="PTHR11353">
    <property type="entry name" value="CHAPERONIN"/>
    <property type="match status" value="1"/>
</dbReference>
<keyword evidence="2" id="KW-0067">ATP-binding</keyword>
<sequence>MILNLMGGILLTNASNVILCETEVAHLAAKNIIKLSWTQDEECGNDTTGVIILASETLAQPLSQLEQDT</sequence>
<evidence type="ECO:0000313" key="5">
    <source>
        <dbReference type="Proteomes" id="UP000283269"/>
    </source>
</evidence>
<dbReference type="Proteomes" id="UP000283269">
    <property type="component" value="Unassembled WGS sequence"/>
</dbReference>
<name>A0A409XQV6_PSICY</name>
<dbReference type="GO" id="GO:0140662">
    <property type="term" value="F:ATP-dependent protein folding chaperone"/>
    <property type="evidence" value="ECO:0007669"/>
    <property type="project" value="InterPro"/>
</dbReference>
<accession>A0A409XQV6</accession>
<dbReference type="Pfam" id="PF00118">
    <property type="entry name" value="Cpn60_TCP1"/>
    <property type="match status" value="1"/>
</dbReference>
<dbReference type="GO" id="GO:0005524">
    <property type="term" value="F:ATP binding"/>
    <property type="evidence" value="ECO:0007669"/>
    <property type="project" value="UniProtKB-KW"/>
</dbReference>
<comment type="caution">
    <text evidence="4">The sequence shown here is derived from an EMBL/GenBank/DDBJ whole genome shotgun (WGS) entry which is preliminary data.</text>
</comment>
<dbReference type="EMBL" id="NHYD01000808">
    <property type="protein sequence ID" value="PPQ93203.1"/>
    <property type="molecule type" value="Genomic_DNA"/>
</dbReference>
<dbReference type="InterPro" id="IPR002423">
    <property type="entry name" value="Cpn60/GroEL/TCP-1"/>
</dbReference>
<dbReference type="InterPro" id="IPR027413">
    <property type="entry name" value="GROEL-like_equatorial_sf"/>
</dbReference>
<dbReference type="AlphaFoldDB" id="A0A409XQV6"/>
<keyword evidence="3" id="KW-0143">Chaperone</keyword>
<dbReference type="InterPro" id="IPR017998">
    <property type="entry name" value="Chaperone_TCP-1"/>
</dbReference>
<dbReference type="OrthoDB" id="3224201at2759"/>
<evidence type="ECO:0000256" key="1">
    <source>
        <dbReference type="ARBA" id="ARBA00022741"/>
    </source>
</evidence>
<dbReference type="SUPFAM" id="SSF48592">
    <property type="entry name" value="GroEL equatorial domain-like"/>
    <property type="match status" value="1"/>
</dbReference>
<dbReference type="InParanoid" id="A0A409XQV6"/>
<evidence type="ECO:0000256" key="3">
    <source>
        <dbReference type="ARBA" id="ARBA00023186"/>
    </source>
</evidence>
<reference evidence="4 5" key="1">
    <citation type="journal article" date="2018" name="Evol. Lett.">
        <title>Horizontal gene cluster transfer increased hallucinogenic mushroom diversity.</title>
        <authorList>
            <person name="Reynolds H.T."/>
            <person name="Vijayakumar V."/>
            <person name="Gluck-Thaler E."/>
            <person name="Korotkin H.B."/>
            <person name="Matheny P.B."/>
            <person name="Slot J.C."/>
        </authorList>
    </citation>
    <scope>NUCLEOTIDE SEQUENCE [LARGE SCALE GENOMIC DNA]</scope>
    <source>
        <strain evidence="4 5">2631</strain>
    </source>
</reference>